<dbReference type="RefSeq" id="WP_248728206.1">
    <property type="nucleotide sequence ID" value="NZ_CP096829.1"/>
</dbReference>
<keyword evidence="2" id="KW-1185">Reference proteome</keyword>
<evidence type="ECO:0008006" key="3">
    <source>
        <dbReference type="Google" id="ProtNLM"/>
    </source>
</evidence>
<organism evidence="1 2">
    <name type="scientific">Flavobacterium humidisoli</name>
    <dbReference type="NCBI Taxonomy" id="2937442"/>
    <lineage>
        <taxon>Bacteria</taxon>
        <taxon>Pseudomonadati</taxon>
        <taxon>Bacteroidota</taxon>
        <taxon>Flavobacteriia</taxon>
        <taxon>Flavobacteriales</taxon>
        <taxon>Flavobacteriaceae</taxon>
        <taxon>Flavobacterium</taxon>
    </lineage>
</organism>
<sequence length="339" mass="40383">MKLELSVWTSHINQLVYSYFYFCKKERIEFNLVKNEKIKYNGGILYIENKRIYFDYSDSPEFIDLPELYDFYFKRSLRTADHVNNIYPLNFNTSMSYKSHLLLMNLKTDILFHKYSRTEVVRAMDRFSFFTSSSHKHVDVKRYPKKAIDFGGNVIFYTRLWNPDNHKDEDEKERRRLQNEFRVNACRILRKKYKQASVGLLSDPLAITLAPDLILDKKQSNKNNYFNTLNKSNICIADDGLKDTPGWKIGEYLLFGKAVVTTPLNISVDNFNEHVNYEKLSSRNAYEELPEKIDYLLENKKYLEMGEENLLWSEKYLHPKNYIKRILTIVEKKNKIELS</sequence>
<name>A0ABY4LWM6_9FLAO</name>
<dbReference type="EMBL" id="CP096829">
    <property type="protein sequence ID" value="UPZ16031.1"/>
    <property type="molecule type" value="Genomic_DNA"/>
</dbReference>
<proteinExistence type="predicted"/>
<gene>
    <name evidence="1" type="ORF">M0M44_01490</name>
</gene>
<accession>A0ABY4LWM6</accession>
<protein>
    <recommendedName>
        <fullName evidence="3">Glycosyltransferase family 1 protein</fullName>
    </recommendedName>
</protein>
<dbReference type="Proteomes" id="UP000829998">
    <property type="component" value="Chromosome"/>
</dbReference>
<evidence type="ECO:0000313" key="1">
    <source>
        <dbReference type="EMBL" id="UPZ16031.1"/>
    </source>
</evidence>
<evidence type="ECO:0000313" key="2">
    <source>
        <dbReference type="Proteomes" id="UP000829998"/>
    </source>
</evidence>
<reference evidence="1 2" key="1">
    <citation type="submission" date="2022-04" db="EMBL/GenBank/DDBJ databases">
        <authorList>
            <person name="Ra J.-S."/>
            <person name="Kim S.-B."/>
        </authorList>
    </citation>
    <scope>NUCLEOTIDE SEQUENCE [LARGE SCALE GENOMIC DNA]</scope>
    <source>
        <strain evidence="1 2">MMS21-Er5</strain>
    </source>
</reference>